<dbReference type="AlphaFoldDB" id="G4CZP3"/>
<accession>G4CZP3</accession>
<gene>
    <name evidence="1" type="ORF">HMPREF9153_1915</name>
</gene>
<evidence type="ECO:0000313" key="2">
    <source>
        <dbReference type="Proteomes" id="UP000005332"/>
    </source>
</evidence>
<dbReference type="HOGENOM" id="CLU_3187648_0_0_11"/>
<keyword evidence="2" id="KW-1185">Reference proteome</keyword>
<organism evidence="1 2">
    <name type="scientific">Cutibacterium avidum ATCC 25577</name>
    <dbReference type="NCBI Taxonomy" id="997355"/>
    <lineage>
        <taxon>Bacteria</taxon>
        <taxon>Bacillati</taxon>
        <taxon>Actinomycetota</taxon>
        <taxon>Actinomycetes</taxon>
        <taxon>Propionibacteriales</taxon>
        <taxon>Propionibacteriaceae</taxon>
        <taxon>Cutibacterium</taxon>
    </lineage>
</organism>
<dbReference type="EMBL" id="AGBA01000015">
    <property type="protein sequence ID" value="EGY76962.1"/>
    <property type="molecule type" value="Genomic_DNA"/>
</dbReference>
<comment type="caution">
    <text evidence="1">The sequence shown here is derived from an EMBL/GenBank/DDBJ whole genome shotgun (WGS) entry which is preliminary data.</text>
</comment>
<name>G4CZP3_9ACTN</name>
<proteinExistence type="predicted"/>
<dbReference type="Proteomes" id="UP000005332">
    <property type="component" value="Unassembled WGS sequence"/>
</dbReference>
<protein>
    <submittedName>
        <fullName evidence="1">TraA protein</fullName>
    </submittedName>
</protein>
<sequence>MLQPPHSGFSINLGVVSATGLSYVIQHGLLLSAQGRDILALAPQRR</sequence>
<evidence type="ECO:0000313" key="1">
    <source>
        <dbReference type="EMBL" id="EGY76962.1"/>
    </source>
</evidence>
<reference evidence="1 2" key="1">
    <citation type="submission" date="2011-06" db="EMBL/GenBank/DDBJ databases">
        <authorList>
            <person name="Muzny D."/>
            <person name="Qin X."/>
            <person name="Deng J."/>
            <person name="Jiang H."/>
            <person name="Liu Y."/>
            <person name="Qu J."/>
            <person name="Song X.-Z."/>
            <person name="Zhang L."/>
            <person name="Thornton R."/>
            <person name="Coyle M."/>
            <person name="Francisco L."/>
            <person name="Jackson L."/>
            <person name="Javaid M."/>
            <person name="Korchina V."/>
            <person name="Kovar C."/>
            <person name="Mata R."/>
            <person name="Mathew T."/>
            <person name="Ngo R."/>
            <person name="Nguyen L."/>
            <person name="Nguyen N."/>
            <person name="Okwuonu G."/>
            <person name="Ongeri F."/>
            <person name="Pham C."/>
            <person name="Simmons D."/>
            <person name="Wilczek-Boney K."/>
            <person name="Hale W."/>
            <person name="Jakkamsetti A."/>
            <person name="Pham P."/>
            <person name="Ruth R."/>
            <person name="San Lucas F."/>
            <person name="Warren J."/>
            <person name="Zhang J."/>
            <person name="Zhao Z."/>
            <person name="Zhou C."/>
            <person name="Zhu D."/>
            <person name="Lee S."/>
            <person name="Bess C."/>
            <person name="Blankenburg K."/>
            <person name="Forbes L."/>
            <person name="Fu Q."/>
            <person name="Gubbala S."/>
            <person name="Hirani K."/>
            <person name="Jayaseelan J.C."/>
            <person name="Lara F."/>
            <person name="Munidasa M."/>
            <person name="Palculict T."/>
            <person name="Patil S."/>
            <person name="Pu L.-L."/>
            <person name="Saada N."/>
            <person name="Tang L."/>
            <person name="Weissenberger G."/>
            <person name="Zhu Y."/>
            <person name="Hemphill L."/>
            <person name="Shang Y."/>
            <person name="Youmans B."/>
            <person name="Ayvaz T."/>
            <person name="Ross M."/>
            <person name="Santibanez J."/>
            <person name="Aqrawi P."/>
            <person name="Gross S."/>
            <person name="Joshi V."/>
            <person name="Fowler G."/>
            <person name="Nazareth L."/>
            <person name="Reid J."/>
            <person name="Worley K."/>
            <person name="Petrosino J."/>
            <person name="Highlander S."/>
            <person name="Gibbs R."/>
        </authorList>
    </citation>
    <scope>NUCLEOTIDE SEQUENCE [LARGE SCALE GENOMIC DNA]</scope>
    <source>
        <strain evidence="1 2">ATCC 25577</strain>
    </source>
</reference>